<dbReference type="Proteomes" id="UP000185678">
    <property type="component" value="Unassembled WGS sequence"/>
</dbReference>
<dbReference type="EMBL" id="FTOA01000004">
    <property type="protein sequence ID" value="SIS89537.1"/>
    <property type="molecule type" value="Genomic_DNA"/>
</dbReference>
<dbReference type="STRING" id="80876.SAMN05421779_104352"/>
<keyword evidence="3" id="KW-1185">Reference proteome</keyword>
<accession>A0A1N7MTS6</accession>
<proteinExistence type="predicted"/>
<evidence type="ECO:0000313" key="3">
    <source>
        <dbReference type="Proteomes" id="UP000185678"/>
    </source>
</evidence>
<keyword evidence="1" id="KW-0812">Transmembrane</keyword>
<feature type="transmembrane region" description="Helical" evidence="1">
    <location>
        <begin position="402"/>
        <end position="420"/>
    </location>
</feature>
<sequence length="466" mass="51794">MIDLVATEIVRDGVPARDGTGRRAILREHPLRLALANEVHARPYEILEAPVRVTHLAIMAGEHGYDAERAHLLDLCDRFGVSPPEPEAIYYAATLWPEQVGSTTNGGLRLRWERHTEFCTYTFYRFDAFGHSDPFGGTALDLVPDEWLADMPGEMMVALHAAICEGADTHDLTHIFGDHLVVGSSIAEGAGTAWSDFRLHNDGFGRILINADSLTRGQIGRMVQRLLELETYRMMALLAFPIARSMGPKLSRLEREVATIIGAMADSERERVVGRDPERLLLDRLIDVAAETEQLVADNSYRFGAAKAYQALVNRCVQEMREERLPGSQTFREFMDRRFAPAMRTCEAMAERADALGRRVARASDMLRTRVDISLEENNRDLLHSMNRRADAQLRLQETVEGLSVVAISYYLWSLIAYLLKGAKAAGLPVNPDIAALVAVPLVLGMVFIGVKRLKAALVGDEHGGH</sequence>
<keyword evidence="1" id="KW-0472">Membrane</keyword>
<dbReference type="RefSeq" id="WP_322099124.1">
    <property type="nucleotide sequence ID" value="NZ_FTOA01000004.1"/>
</dbReference>
<feature type="transmembrane region" description="Helical" evidence="1">
    <location>
        <begin position="432"/>
        <end position="451"/>
    </location>
</feature>
<keyword evidence="1" id="KW-1133">Transmembrane helix</keyword>
<reference evidence="2 3" key="1">
    <citation type="submission" date="2017-01" db="EMBL/GenBank/DDBJ databases">
        <authorList>
            <person name="Mah S.A."/>
            <person name="Swanson W.J."/>
            <person name="Moy G.W."/>
            <person name="Vacquier V.D."/>
        </authorList>
    </citation>
    <scope>NUCLEOTIDE SEQUENCE [LARGE SCALE GENOMIC DNA]</scope>
    <source>
        <strain evidence="2 3">DSM 11589</strain>
    </source>
</reference>
<evidence type="ECO:0000256" key="1">
    <source>
        <dbReference type="SAM" id="Phobius"/>
    </source>
</evidence>
<evidence type="ECO:0000313" key="2">
    <source>
        <dbReference type="EMBL" id="SIS89537.1"/>
    </source>
</evidence>
<protein>
    <submittedName>
        <fullName evidence="2">Uncharacterized membrane-anchored protein</fullName>
    </submittedName>
</protein>
<organism evidence="2 3">
    <name type="scientific">Insolitispirillum peregrinum</name>
    <dbReference type="NCBI Taxonomy" id="80876"/>
    <lineage>
        <taxon>Bacteria</taxon>
        <taxon>Pseudomonadati</taxon>
        <taxon>Pseudomonadota</taxon>
        <taxon>Alphaproteobacteria</taxon>
        <taxon>Rhodospirillales</taxon>
        <taxon>Novispirillaceae</taxon>
        <taxon>Insolitispirillum</taxon>
    </lineage>
</organism>
<name>A0A1N7MTS6_9PROT</name>
<dbReference type="InterPro" id="IPR021830">
    <property type="entry name" value="DUF3422"/>
</dbReference>
<gene>
    <name evidence="2" type="ORF">SAMN05421779_104352</name>
</gene>
<dbReference type="Pfam" id="PF11902">
    <property type="entry name" value="DUF3422"/>
    <property type="match status" value="1"/>
</dbReference>
<dbReference type="AlphaFoldDB" id="A0A1N7MTS6"/>